<dbReference type="NCBIfam" id="TIGR00765">
    <property type="entry name" value="yihY_not_rbn"/>
    <property type="match status" value="1"/>
</dbReference>
<evidence type="ECO:0000256" key="2">
    <source>
        <dbReference type="ARBA" id="ARBA00022475"/>
    </source>
</evidence>
<feature type="transmembrane region" description="Helical" evidence="7">
    <location>
        <begin position="160"/>
        <end position="186"/>
    </location>
</feature>
<keyword evidence="5 7" id="KW-0472">Membrane</keyword>
<feature type="transmembrane region" description="Helical" evidence="7">
    <location>
        <begin position="269"/>
        <end position="289"/>
    </location>
</feature>
<gene>
    <name evidence="8" type="ORF">GTK09_00515</name>
</gene>
<accession>A0A6N9T1J5</accession>
<organism evidence="8 9">
    <name type="scientific">Jiella pacifica</name>
    <dbReference type="NCBI Taxonomy" id="2696469"/>
    <lineage>
        <taxon>Bacteria</taxon>
        <taxon>Pseudomonadati</taxon>
        <taxon>Pseudomonadota</taxon>
        <taxon>Alphaproteobacteria</taxon>
        <taxon>Hyphomicrobiales</taxon>
        <taxon>Aurantimonadaceae</taxon>
        <taxon>Jiella</taxon>
    </lineage>
</organism>
<feature type="region of interest" description="Disordered" evidence="6">
    <location>
        <begin position="297"/>
        <end position="317"/>
    </location>
</feature>
<protein>
    <submittedName>
        <fullName evidence="8">YihY family inner membrane protein</fullName>
    </submittedName>
</protein>
<keyword evidence="4 7" id="KW-1133">Transmembrane helix</keyword>
<dbReference type="PANTHER" id="PTHR30213">
    <property type="entry name" value="INNER MEMBRANE PROTEIN YHJD"/>
    <property type="match status" value="1"/>
</dbReference>
<keyword evidence="2" id="KW-1003">Cell membrane</keyword>
<evidence type="ECO:0000256" key="1">
    <source>
        <dbReference type="ARBA" id="ARBA00004651"/>
    </source>
</evidence>
<dbReference type="GO" id="GO:0005886">
    <property type="term" value="C:plasma membrane"/>
    <property type="evidence" value="ECO:0007669"/>
    <property type="project" value="UniProtKB-SubCell"/>
</dbReference>
<evidence type="ECO:0000256" key="4">
    <source>
        <dbReference type="ARBA" id="ARBA00022989"/>
    </source>
</evidence>
<evidence type="ECO:0000313" key="9">
    <source>
        <dbReference type="Proteomes" id="UP000469011"/>
    </source>
</evidence>
<feature type="transmembrane region" description="Helical" evidence="7">
    <location>
        <begin position="198"/>
        <end position="220"/>
    </location>
</feature>
<comment type="subcellular location">
    <subcellularLocation>
        <location evidence="1">Cell membrane</location>
        <topology evidence="1">Multi-pass membrane protein</topology>
    </subcellularLocation>
</comment>
<dbReference type="AlphaFoldDB" id="A0A6N9T1J5"/>
<dbReference type="InterPro" id="IPR017039">
    <property type="entry name" value="Virul_fac_BrkB"/>
</dbReference>
<evidence type="ECO:0000256" key="3">
    <source>
        <dbReference type="ARBA" id="ARBA00022692"/>
    </source>
</evidence>
<sequence length="389" mass="41094">MPITTVNSSGEIRAGELGLRAHSPTEIPAAGWKHILLRVYSEIGKDRVLLVAAGVTYYLLLAMVPAMAAIVSVYGLFADPATVKSNIDQLSSLLPSGAVEVIDQQLQRLIDAADGTLGLSLVVSLAISLWSANAGVKALFEAMNVAYDETEKRSFVQLTLASFAFTLCLVAAALLLVAMTVILPVVLDSVGLGSTTEWAISAGGILAAFVVVSLGISALYRWGPSRETAKWNWITPGSVLAVVVIAIVSLAFSYYTANFGSYDATYGSLGALIGMMTWIWLTMIVLIVGGELNSEMEHQTARDTTTGPEQPMGSRGATMADSVADGAMAGGRLFVEKDPSLKREIDALYAGAGERRRNREQRREWVAAAVPAGLALIALVGLSRSGRGA</sequence>
<proteinExistence type="predicted"/>
<comment type="caution">
    <text evidence="8">The sequence shown here is derived from an EMBL/GenBank/DDBJ whole genome shotgun (WGS) entry which is preliminary data.</text>
</comment>
<evidence type="ECO:0000313" key="8">
    <source>
        <dbReference type="EMBL" id="NDW02898.1"/>
    </source>
</evidence>
<dbReference type="Pfam" id="PF03631">
    <property type="entry name" value="Virul_fac_BrkB"/>
    <property type="match status" value="1"/>
</dbReference>
<feature type="transmembrane region" description="Helical" evidence="7">
    <location>
        <begin position="232"/>
        <end position="257"/>
    </location>
</feature>
<feature type="transmembrane region" description="Helical" evidence="7">
    <location>
        <begin position="117"/>
        <end position="140"/>
    </location>
</feature>
<dbReference type="PANTHER" id="PTHR30213:SF0">
    <property type="entry name" value="UPF0761 MEMBRANE PROTEIN YIHY"/>
    <property type="match status" value="1"/>
</dbReference>
<evidence type="ECO:0000256" key="6">
    <source>
        <dbReference type="SAM" id="MobiDB-lite"/>
    </source>
</evidence>
<reference evidence="8 9" key="1">
    <citation type="submission" date="2020-01" db="EMBL/GenBank/DDBJ databases">
        <title>Jiella pacifica sp. nov.</title>
        <authorList>
            <person name="Xue Z."/>
            <person name="Zhu S."/>
            <person name="Chen J."/>
            <person name="Yang J."/>
        </authorList>
    </citation>
    <scope>NUCLEOTIDE SEQUENCE [LARGE SCALE GENOMIC DNA]</scope>
    <source>
        <strain evidence="8 9">40Bstr34</strain>
    </source>
</reference>
<name>A0A6N9T1J5_9HYPH</name>
<evidence type="ECO:0000256" key="5">
    <source>
        <dbReference type="ARBA" id="ARBA00023136"/>
    </source>
</evidence>
<keyword evidence="9" id="KW-1185">Reference proteome</keyword>
<dbReference type="Proteomes" id="UP000469011">
    <property type="component" value="Unassembled WGS sequence"/>
</dbReference>
<feature type="transmembrane region" description="Helical" evidence="7">
    <location>
        <begin position="48"/>
        <end position="77"/>
    </location>
</feature>
<dbReference type="EMBL" id="JAAAMG010000001">
    <property type="protein sequence ID" value="NDW02898.1"/>
    <property type="molecule type" value="Genomic_DNA"/>
</dbReference>
<dbReference type="RefSeq" id="WP_163460536.1">
    <property type="nucleotide sequence ID" value="NZ_JAAAMG010000001.1"/>
</dbReference>
<evidence type="ECO:0000256" key="7">
    <source>
        <dbReference type="SAM" id="Phobius"/>
    </source>
</evidence>
<keyword evidence="3 7" id="KW-0812">Transmembrane</keyword>
<feature type="transmembrane region" description="Helical" evidence="7">
    <location>
        <begin position="365"/>
        <end position="383"/>
    </location>
</feature>